<evidence type="ECO:0000256" key="1">
    <source>
        <dbReference type="ARBA" id="ARBA00001971"/>
    </source>
</evidence>
<dbReference type="InParanoid" id="V5I4N0"/>
<feature type="transmembrane region" description="Helical" evidence="10">
    <location>
        <begin position="20"/>
        <end position="38"/>
    </location>
</feature>
<dbReference type="Pfam" id="PF00067">
    <property type="entry name" value="p450"/>
    <property type="match status" value="1"/>
</dbReference>
<keyword evidence="5 9" id="KW-0560">Oxidoreductase</keyword>
<dbReference type="PANTHER" id="PTHR24305">
    <property type="entry name" value="CYTOCHROME P450"/>
    <property type="match status" value="1"/>
</dbReference>
<sequence>MSLDGIVIAERSSILSKPLPIAFLLVGIVLIRYLLLYIKDAHGLNKFPGPFVSRVSNLWMLLKARQHVMSVSVHKLHQQYGDFVRLSPNHLSVSHPDSIKDIMGHGNGFVKSDFYYAFDNIEQGIFTTRDRGKHSRKRKFVAHMFSAKSMVEFEPYTSSALFVMASQIEKLIDTGKAGEYIALDRIAPKIASKARKGEIALDAVTWASFLAFDIIGDLAFGEPFGFCKSGSDKLDGIMKLRDRGEWCATVGQVPWIKTWTPYFFFDPFFIRGRNAAAGLAEIGINAVEKRKNTPSDPGRRDILYYLLTAKDPDTGGPLPDRELKAEALTQLIAGSDTTGNSLAQIIDLLVRHEDKMAKLQAELDTLYPSPLPEGFVSLFADCQNLPYLQACIYEVLRLRTVTSMGLPRVVGPGGAKVCGHYFPQGTVLSVPTYTVHRDPRRWGKNALEFEPERWLDGAQAELEKHFLAFSFGPRACIGRNVAFMELKKTIATLFRRFSLRPVYPEREPCIREGFHNKCDESLVFISRRA</sequence>
<accession>V5I4N0</accession>
<gene>
    <name evidence="11" type="ORF">PVAR5_7309</name>
</gene>
<feature type="binding site" description="axial binding residue" evidence="8">
    <location>
        <position position="476"/>
    </location>
    <ligand>
        <name>heme</name>
        <dbReference type="ChEBI" id="CHEBI:30413"/>
    </ligand>
    <ligandPart>
        <name>Fe</name>
        <dbReference type="ChEBI" id="CHEBI:18248"/>
    </ligandPart>
</feature>
<keyword evidence="4 8" id="KW-0479">Metal-binding</keyword>
<dbReference type="GO" id="GO:0005506">
    <property type="term" value="F:iron ion binding"/>
    <property type="evidence" value="ECO:0007669"/>
    <property type="project" value="InterPro"/>
</dbReference>
<keyword evidence="10" id="KW-0472">Membrane</keyword>
<keyword evidence="3 8" id="KW-0349">Heme</keyword>
<dbReference type="GO" id="GO:0004497">
    <property type="term" value="F:monooxygenase activity"/>
    <property type="evidence" value="ECO:0007669"/>
    <property type="project" value="UniProtKB-KW"/>
</dbReference>
<dbReference type="Gene3D" id="1.10.630.10">
    <property type="entry name" value="Cytochrome P450"/>
    <property type="match status" value="1"/>
</dbReference>
<protein>
    <recommendedName>
        <fullName evidence="13">Cytochrome P450</fullName>
    </recommendedName>
</protein>
<dbReference type="PRINTS" id="PR00385">
    <property type="entry name" value="P450"/>
</dbReference>
<evidence type="ECO:0000256" key="8">
    <source>
        <dbReference type="PIRSR" id="PIRSR602401-1"/>
    </source>
</evidence>
<evidence type="ECO:0000256" key="7">
    <source>
        <dbReference type="ARBA" id="ARBA00023033"/>
    </source>
</evidence>
<evidence type="ECO:0000256" key="10">
    <source>
        <dbReference type="SAM" id="Phobius"/>
    </source>
</evidence>
<evidence type="ECO:0000256" key="2">
    <source>
        <dbReference type="ARBA" id="ARBA00010617"/>
    </source>
</evidence>
<dbReference type="SUPFAM" id="SSF48264">
    <property type="entry name" value="Cytochrome P450"/>
    <property type="match status" value="1"/>
</dbReference>
<dbReference type="InterPro" id="IPR036396">
    <property type="entry name" value="Cyt_P450_sf"/>
</dbReference>
<keyword evidence="10" id="KW-1133">Transmembrane helix</keyword>
<dbReference type="HOGENOM" id="CLU_001570_14_0_1"/>
<reference evidence="12" key="1">
    <citation type="journal article" date="2014" name="Genome Announc.">
        <title>Draft genome sequence of the formaldehyde-resistant fungus Byssochlamys spectabilis No. 5 (anamorph Paecilomyces variotii No. 5) (NBRC109023).</title>
        <authorList>
            <person name="Oka T."/>
            <person name="Ekino K."/>
            <person name="Fukuda K."/>
            <person name="Nomura Y."/>
        </authorList>
    </citation>
    <scope>NUCLEOTIDE SEQUENCE [LARGE SCALE GENOMIC DNA]</scope>
    <source>
        <strain evidence="12">No. 5 / NBRC 109023</strain>
    </source>
</reference>
<evidence type="ECO:0000313" key="11">
    <source>
        <dbReference type="EMBL" id="GAD98610.1"/>
    </source>
</evidence>
<dbReference type="OrthoDB" id="1470350at2759"/>
<comment type="cofactor">
    <cofactor evidence="1 8">
        <name>heme</name>
        <dbReference type="ChEBI" id="CHEBI:30413"/>
    </cofactor>
</comment>
<keyword evidence="7 9" id="KW-0503">Monooxygenase</keyword>
<keyword evidence="12" id="KW-1185">Reference proteome</keyword>
<evidence type="ECO:0000256" key="3">
    <source>
        <dbReference type="ARBA" id="ARBA00022617"/>
    </source>
</evidence>
<dbReference type="PANTHER" id="PTHR24305:SF29">
    <property type="entry name" value="BENZOATE-PARA-HYDROXYLASE"/>
    <property type="match status" value="1"/>
</dbReference>
<comment type="similarity">
    <text evidence="2 9">Belongs to the cytochrome P450 family.</text>
</comment>
<organism evidence="11 12">
    <name type="scientific">Byssochlamys spectabilis (strain No. 5 / NBRC 109023)</name>
    <name type="common">Paecilomyces variotii</name>
    <dbReference type="NCBI Taxonomy" id="1356009"/>
    <lineage>
        <taxon>Eukaryota</taxon>
        <taxon>Fungi</taxon>
        <taxon>Dikarya</taxon>
        <taxon>Ascomycota</taxon>
        <taxon>Pezizomycotina</taxon>
        <taxon>Eurotiomycetes</taxon>
        <taxon>Eurotiomycetidae</taxon>
        <taxon>Eurotiales</taxon>
        <taxon>Thermoascaceae</taxon>
        <taxon>Paecilomyces</taxon>
    </lineage>
</organism>
<dbReference type="CDD" id="cd11061">
    <property type="entry name" value="CYP67-like"/>
    <property type="match status" value="1"/>
</dbReference>
<dbReference type="InterPro" id="IPR001128">
    <property type="entry name" value="Cyt_P450"/>
</dbReference>
<evidence type="ECO:0000313" key="12">
    <source>
        <dbReference type="Proteomes" id="UP000018001"/>
    </source>
</evidence>
<keyword evidence="6 8" id="KW-0408">Iron</keyword>
<evidence type="ECO:0000256" key="9">
    <source>
        <dbReference type="RuleBase" id="RU000461"/>
    </source>
</evidence>
<dbReference type="AlphaFoldDB" id="V5I4N0"/>
<dbReference type="PRINTS" id="PR00463">
    <property type="entry name" value="EP450I"/>
</dbReference>
<evidence type="ECO:0008006" key="13">
    <source>
        <dbReference type="Google" id="ProtNLM"/>
    </source>
</evidence>
<dbReference type="InterPro" id="IPR002401">
    <property type="entry name" value="Cyt_P450_E_grp-I"/>
</dbReference>
<evidence type="ECO:0000256" key="5">
    <source>
        <dbReference type="ARBA" id="ARBA00023002"/>
    </source>
</evidence>
<comment type="caution">
    <text evidence="11">The sequence shown here is derived from an EMBL/GenBank/DDBJ whole genome shotgun (WGS) entry which is preliminary data.</text>
</comment>
<dbReference type="EMBL" id="BAUL01000253">
    <property type="protein sequence ID" value="GAD98610.1"/>
    <property type="molecule type" value="Genomic_DNA"/>
</dbReference>
<dbReference type="GO" id="GO:0016705">
    <property type="term" value="F:oxidoreductase activity, acting on paired donors, with incorporation or reduction of molecular oxygen"/>
    <property type="evidence" value="ECO:0007669"/>
    <property type="project" value="InterPro"/>
</dbReference>
<evidence type="ECO:0000256" key="6">
    <source>
        <dbReference type="ARBA" id="ARBA00023004"/>
    </source>
</evidence>
<dbReference type="InterPro" id="IPR050121">
    <property type="entry name" value="Cytochrome_P450_monoxygenase"/>
</dbReference>
<evidence type="ECO:0000256" key="4">
    <source>
        <dbReference type="ARBA" id="ARBA00022723"/>
    </source>
</evidence>
<dbReference type="Proteomes" id="UP000018001">
    <property type="component" value="Unassembled WGS sequence"/>
</dbReference>
<proteinExistence type="inferred from homology"/>
<dbReference type="PROSITE" id="PS00086">
    <property type="entry name" value="CYTOCHROME_P450"/>
    <property type="match status" value="1"/>
</dbReference>
<name>V5I4N0_BYSSN</name>
<keyword evidence="10" id="KW-0812">Transmembrane</keyword>
<dbReference type="InterPro" id="IPR017972">
    <property type="entry name" value="Cyt_P450_CS"/>
</dbReference>
<dbReference type="eggNOG" id="KOG0158">
    <property type="taxonomic scope" value="Eukaryota"/>
</dbReference>
<dbReference type="GO" id="GO:0020037">
    <property type="term" value="F:heme binding"/>
    <property type="evidence" value="ECO:0007669"/>
    <property type="project" value="InterPro"/>
</dbReference>